<dbReference type="EMBL" id="JAZHXJ010000343">
    <property type="protein sequence ID" value="KAL1864170.1"/>
    <property type="molecule type" value="Genomic_DNA"/>
</dbReference>
<evidence type="ECO:0000313" key="2">
    <source>
        <dbReference type="Proteomes" id="UP001586593"/>
    </source>
</evidence>
<comment type="caution">
    <text evidence="1">The sequence shown here is derived from an EMBL/GenBank/DDBJ whole genome shotgun (WGS) entry which is preliminary data.</text>
</comment>
<reference evidence="1 2" key="1">
    <citation type="journal article" date="2024" name="Commun. Biol.">
        <title>Comparative genomic analysis of thermophilic fungi reveals convergent evolutionary adaptations and gene losses.</title>
        <authorList>
            <person name="Steindorff A.S."/>
            <person name="Aguilar-Pontes M.V."/>
            <person name="Robinson A.J."/>
            <person name="Andreopoulos B."/>
            <person name="LaButti K."/>
            <person name="Kuo A."/>
            <person name="Mondo S."/>
            <person name="Riley R."/>
            <person name="Otillar R."/>
            <person name="Haridas S."/>
            <person name="Lipzen A."/>
            <person name="Grimwood J."/>
            <person name="Schmutz J."/>
            <person name="Clum A."/>
            <person name="Reid I.D."/>
            <person name="Moisan M.C."/>
            <person name="Butler G."/>
            <person name="Nguyen T.T.M."/>
            <person name="Dewar K."/>
            <person name="Conant G."/>
            <person name="Drula E."/>
            <person name="Henrissat B."/>
            <person name="Hansel C."/>
            <person name="Singer S."/>
            <person name="Hutchinson M.I."/>
            <person name="de Vries R.P."/>
            <person name="Natvig D.O."/>
            <person name="Powell A.J."/>
            <person name="Tsang A."/>
            <person name="Grigoriev I.V."/>
        </authorList>
    </citation>
    <scope>NUCLEOTIDE SEQUENCE [LARGE SCALE GENOMIC DNA]</scope>
    <source>
        <strain evidence="1 2">ATCC 24622</strain>
    </source>
</reference>
<name>A0ABR3WKS5_9PEZI</name>
<keyword evidence="2" id="KW-1185">Reference proteome</keyword>
<accession>A0ABR3WKS5</accession>
<protein>
    <submittedName>
        <fullName evidence="1">Uncharacterized protein</fullName>
    </submittedName>
</protein>
<evidence type="ECO:0000313" key="1">
    <source>
        <dbReference type="EMBL" id="KAL1864170.1"/>
    </source>
</evidence>
<proteinExistence type="predicted"/>
<gene>
    <name evidence="1" type="ORF">VTK73DRAFT_6105</name>
</gene>
<dbReference type="Proteomes" id="UP001586593">
    <property type="component" value="Unassembled WGS sequence"/>
</dbReference>
<organism evidence="1 2">
    <name type="scientific">Phialemonium thermophilum</name>
    <dbReference type="NCBI Taxonomy" id="223376"/>
    <lineage>
        <taxon>Eukaryota</taxon>
        <taxon>Fungi</taxon>
        <taxon>Dikarya</taxon>
        <taxon>Ascomycota</taxon>
        <taxon>Pezizomycotina</taxon>
        <taxon>Sordariomycetes</taxon>
        <taxon>Sordariomycetidae</taxon>
        <taxon>Cephalothecales</taxon>
        <taxon>Cephalothecaceae</taxon>
        <taxon>Phialemonium</taxon>
    </lineage>
</organism>
<sequence length="147" mass="16901">MHDWFISNFQHAILVTPRIECLEENGRMVPPKCLVQARCAFRTSGQHLHCRSLDAIHDTDRHLAWLDTLRTNPPEPAQRVSVSLVQSLQARVGDVHLELPLCENRIPHWVNEKAPALLLLLLLLLHLEEKMRSQAPDEGIWTKAWVT</sequence>